<dbReference type="GO" id="GO:0016874">
    <property type="term" value="F:ligase activity"/>
    <property type="evidence" value="ECO:0007669"/>
    <property type="project" value="UniProtKB-KW"/>
</dbReference>
<dbReference type="Pfam" id="PF13549">
    <property type="entry name" value="ATP-grasp_5"/>
    <property type="match status" value="1"/>
</dbReference>
<dbReference type="PANTHER" id="PTHR43334:SF1">
    <property type="entry name" value="3-HYDROXYPROPIONATE--COA LIGASE [ADP-FORMING]"/>
    <property type="match status" value="1"/>
</dbReference>
<dbReference type="InterPro" id="IPR003781">
    <property type="entry name" value="CoA-bd"/>
</dbReference>
<dbReference type="Gene3D" id="3.30.470.20">
    <property type="entry name" value="ATP-grasp fold, B domain"/>
    <property type="match status" value="1"/>
</dbReference>
<proteinExistence type="predicted"/>
<gene>
    <name evidence="5" type="ORF">NP439_18645</name>
</gene>
<dbReference type="SUPFAM" id="SSF56059">
    <property type="entry name" value="Glutathione synthetase ATP-binding domain-like"/>
    <property type="match status" value="1"/>
</dbReference>
<dbReference type="Pfam" id="PF13380">
    <property type="entry name" value="CoA_binding_2"/>
    <property type="match status" value="1"/>
</dbReference>
<protein>
    <submittedName>
        <fullName evidence="5">Acetate--CoA ligase family protein</fullName>
    </submittedName>
</protein>
<evidence type="ECO:0000313" key="6">
    <source>
        <dbReference type="Proteomes" id="UP001059773"/>
    </source>
</evidence>
<dbReference type="Pfam" id="PF13607">
    <property type="entry name" value="Succ_CoA_lig"/>
    <property type="match status" value="1"/>
</dbReference>
<name>A0ABY5JP33_9BACI</name>
<accession>A0ABY5JP33</accession>
<dbReference type="InterPro" id="IPR013815">
    <property type="entry name" value="ATP_grasp_subdomain_1"/>
</dbReference>
<dbReference type="InterPro" id="IPR036291">
    <property type="entry name" value="NAD(P)-bd_dom_sf"/>
</dbReference>
<dbReference type="SMART" id="SM00881">
    <property type="entry name" value="CoA_binding"/>
    <property type="match status" value="1"/>
</dbReference>
<organism evidence="5 6">
    <name type="scientific">Oceanobacillus jeddahense</name>
    <dbReference type="NCBI Taxonomy" id="1462527"/>
    <lineage>
        <taxon>Bacteria</taxon>
        <taxon>Bacillati</taxon>
        <taxon>Bacillota</taxon>
        <taxon>Bacilli</taxon>
        <taxon>Bacillales</taxon>
        <taxon>Bacillaceae</taxon>
        <taxon>Oceanobacillus</taxon>
    </lineage>
</organism>
<evidence type="ECO:0000256" key="1">
    <source>
        <dbReference type="ARBA" id="ARBA00022598"/>
    </source>
</evidence>
<feature type="domain" description="CoA-binding" evidence="4">
    <location>
        <begin position="249"/>
        <end position="344"/>
    </location>
</feature>
<dbReference type="Gene3D" id="3.40.50.261">
    <property type="entry name" value="Succinyl-CoA synthetase domains"/>
    <property type="match status" value="2"/>
</dbReference>
<keyword evidence="2" id="KW-0547">Nucleotide-binding</keyword>
<evidence type="ECO:0000259" key="4">
    <source>
        <dbReference type="SMART" id="SM00881"/>
    </source>
</evidence>
<evidence type="ECO:0000256" key="3">
    <source>
        <dbReference type="ARBA" id="ARBA00022840"/>
    </source>
</evidence>
<evidence type="ECO:0000313" key="5">
    <source>
        <dbReference type="EMBL" id="UUI02043.1"/>
    </source>
</evidence>
<keyword evidence="1 5" id="KW-0436">Ligase</keyword>
<dbReference type="Proteomes" id="UP001059773">
    <property type="component" value="Chromosome"/>
</dbReference>
<dbReference type="SUPFAM" id="SSF52210">
    <property type="entry name" value="Succinyl-CoA synthetase domains"/>
    <property type="match status" value="2"/>
</dbReference>
<dbReference type="Gene3D" id="3.30.1490.20">
    <property type="entry name" value="ATP-grasp fold, A domain"/>
    <property type="match status" value="1"/>
</dbReference>
<dbReference type="Pfam" id="PF19045">
    <property type="entry name" value="Ligase_CoA_2"/>
    <property type="match status" value="1"/>
</dbReference>
<dbReference type="InterPro" id="IPR043938">
    <property type="entry name" value="Ligase_CoA_dom"/>
</dbReference>
<dbReference type="InterPro" id="IPR016102">
    <property type="entry name" value="Succinyl-CoA_synth-like"/>
</dbReference>
<reference evidence="5" key="1">
    <citation type="submission" date="2022-07" db="EMBL/GenBank/DDBJ databases">
        <title>FELIX.</title>
        <authorList>
            <person name="Wan K.H."/>
            <person name="Park S."/>
            <person name="Lawrence Q."/>
            <person name="Eichenberger J.P."/>
            <person name="Booth B.W."/>
            <person name="Piaggio A.J."/>
            <person name="Chandler J.C."/>
            <person name="Franklin A.B."/>
            <person name="Celniker S.E."/>
        </authorList>
    </citation>
    <scope>NUCLEOTIDE SEQUENCE</scope>
    <source>
        <strain evidence="5">QA-1986 374</strain>
    </source>
</reference>
<dbReference type="Gene3D" id="3.40.50.720">
    <property type="entry name" value="NAD(P)-binding Rossmann-like Domain"/>
    <property type="match status" value="1"/>
</dbReference>
<sequence>MSESSLLNKQNTEKETYFLMEHEGADLISKFKLPVAASKLAKDETDAVLSANSIGYPVVLKGMFKDIVHKTEAGIVKLAIENDLQLKEAYTEIIENAKKYDPLAVMTGVLVQEMADKGIELIFGVKRDPIFGHQLIIGFGGTLVEIMKDFSVRMLPVNETEVEEMVKELKSYPILKGYRGQSGINLSEVKRICMGLNKLVQEKPEIAELDLNPVIFNEEKATICDVRILIDEQKVEQNQSRSLEAVEKMINPQSVAVIGASTNENKNGGRLFRYLVENKYPGKLYPINPGAKDIKGYKAYPNLIDVPGDVDLACIIVSSDRVPGVMRDCITKGVKAAIIYSSGFAEIGGEGEKLQEEVLALAKEGNIRVLGPNSIGIASPEKQIYTAFGAALESKVKVPGNIGFISQSGAMGSALLSKAWEQRVGFSRWISVANEADLSATDFIEVLAEDELTNVISVFMEGLKDAAAFERASKKALENEKPLLIYKTGRSDVGKRAVQSHTGTIAGDDTVYSAAFDKWGALQVNHLEDLIDVSVALDVQPLPNGNKIGVMTASGGACSVIADLCSEKDLDLPELTETSDKILELIPPFGSAQNPIDVTAEIIAQPEMFKEVLETLTQDPDIDGVIVMLTTNADPGASVIAKAILDVFKRNEKPIVVGRLGATAIAPQAMELYSNHHFPVYSTPEKVVNVMHYLVRYNKLFKKQQR</sequence>
<dbReference type="EMBL" id="CP101914">
    <property type="protein sequence ID" value="UUI02043.1"/>
    <property type="molecule type" value="Genomic_DNA"/>
</dbReference>
<evidence type="ECO:0000256" key="2">
    <source>
        <dbReference type="ARBA" id="ARBA00022741"/>
    </source>
</evidence>
<dbReference type="InterPro" id="IPR032875">
    <property type="entry name" value="Succ_CoA_lig_flav_dom"/>
</dbReference>
<dbReference type="RefSeq" id="WP_256707321.1">
    <property type="nucleotide sequence ID" value="NZ_CP101914.1"/>
</dbReference>
<keyword evidence="3" id="KW-0067">ATP-binding</keyword>
<keyword evidence="6" id="KW-1185">Reference proteome</keyword>
<dbReference type="SUPFAM" id="SSF51735">
    <property type="entry name" value="NAD(P)-binding Rossmann-fold domains"/>
    <property type="match status" value="1"/>
</dbReference>
<dbReference type="PANTHER" id="PTHR43334">
    <property type="entry name" value="ACETATE--COA LIGASE [ADP-FORMING]"/>
    <property type="match status" value="1"/>
</dbReference>
<dbReference type="InterPro" id="IPR051538">
    <property type="entry name" value="Acyl-CoA_Synth/Transferase"/>
</dbReference>